<dbReference type="eggNOG" id="arCOG02841">
    <property type="taxonomic scope" value="Archaea"/>
</dbReference>
<feature type="transmembrane region" description="Helical" evidence="9">
    <location>
        <begin position="60"/>
        <end position="83"/>
    </location>
</feature>
<dbReference type="HOGENOM" id="CLU_000604_84_3_2"/>
<dbReference type="Proteomes" id="UP000002408">
    <property type="component" value="Chromosome"/>
</dbReference>
<dbReference type="PANTHER" id="PTHR43394:SF1">
    <property type="entry name" value="ATP-BINDING CASSETTE SUB-FAMILY B MEMBER 10, MITOCHONDRIAL"/>
    <property type="match status" value="1"/>
</dbReference>
<evidence type="ECO:0000313" key="13">
    <source>
        <dbReference type="Proteomes" id="UP000002408"/>
    </source>
</evidence>
<keyword evidence="13" id="KW-1185">Reference proteome</keyword>
<sequence length="591" mass="64399" precursor="true">MAADWHRRILTVWNGYRKWLVLSLVLTIAGALCTLAIPLLSQALINQGILGNNLGVVIHYGGYMLVLTMVAAGCQVANTLIAVKFSERTANYLRTESYRHIQELSFGNIDRMRPSDLLVRLTNDIQNVKIAIQQGILNLPLVPVMLIITILLIAFYTPALIGLMVVLLVVFTILLTAYLRFVLPVFAVRQEKYDAMNGRLQENLAGVRVVKAFVRQRLENDRFSRVAGEVRGSSLRAQTSIAILIPTMLLVVNLGLAAIFFIGGTSVLSGTGFSIGEVIASIQYLFLLIMPFMILGTVLPAISASRPSFDRIYELLDTKAEVNDPAKPAAFDPSSVKGRVVFDHVSFGYRTPEGTPGPLVLRDISVVAEPGETIGILGATGSGKSTLIHLLPRFYDVTDGRITLDGTDIRQIPQDTLRRTVAICLQQPNLFFGTIRENILFGADDRSDANMVAAAEDADAAGFITNIPRGYDDAVSRHGANFSGGQRQRLAIARTLAAKPKILILDDSTSACDVATEARIQDRINQRFAGVTKILVAQRISTVIAADRILLLDSGKIVASGTHEELLAISPEYREIYDSQLGRGIVGRGTS</sequence>
<dbReference type="Pfam" id="PF00664">
    <property type="entry name" value="ABC_membrane"/>
    <property type="match status" value="1"/>
</dbReference>
<feature type="transmembrane region" description="Helical" evidence="9">
    <location>
        <begin position="161"/>
        <end position="183"/>
    </location>
</feature>
<evidence type="ECO:0000313" key="12">
    <source>
        <dbReference type="EMBL" id="ABS56792.1"/>
    </source>
</evidence>
<dbReference type="Gene3D" id="3.40.50.300">
    <property type="entry name" value="P-loop containing nucleotide triphosphate hydrolases"/>
    <property type="match status" value="1"/>
</dbReference>
<dbReference type="InterPro" id="IPR003593">
    <property type="entry name" value="AAA+_ATPase"/>
</dbReference>
<feature type="transmembrane region" description="Helical" evidence="9">
    <location>
        <begin position="282"/>
        <end position="302"/>
    </location>
</feature>
<evidence type="ECO:0000256" key="2">
    <source>
        <dbReference type="ARBA" id="ARBA00022448"/>
    </source>
</evidence>
<dbReference type="SUPFAM" id="SSF52540">
    <property type="entry name" value="P-loop containing nucleoside triphosphate hydrolases"/>
    <property type="match status" value="1"/>
</dbReference>
<dbReference type="PROSITE" id="PS00211">
    <property type="entry name" value="ABC_TRANSPORTER_1"/>
    <property type="match status" value="1"/>
</dbReference>
<feature type="domain" description="ABC transporter" evidence="10">
    <location>
        <begin position="340"/>
        <end position="579"/>
    </location>
</feature>
<feature type="transmembrane region" description="Helical" evidence="9">
    <location>
        <begin position="241"/>
        <end position="262"/>
    </location>
</feature>
<dbReference type="SUPFAM" id="SSF90123">
    <property type="entry name" value="ABC transporter transmembrane region"/>
    <property type="match status" value="1"/>
</dbReference>
<name>A7IAN1_METB6</name>
<feature type="transmembrane region" description="Helical" evidence="9">
    <location>
        <begin position="136"/>
        <end position="155"/>
    </location>
</feature>
<dbReference type="GO" id="GO:0005886">
    <property type="term" value="C:plasma membrane"/>
    <property type="evidence" value="ECO:0007669"/>
    <property type="project" value="UniProtKB-SubCell"/>
</dbReference>
<proteinExistence type="predicted"/>
<feature type="transmembrane region" description="Helical" evidence="9">
    <location>
        <begin position="20"/>
        <end position="40"/>
    </location>
</feature>
<dbReference type="KEGG" id="mbn:Mboo_2278"/>
<dbReference type="Gene3D" id="1.20.1560.10">
    <property type="entry name" value="ABC transporter type 1, transmembrane domain"/>
    <property type="match status" value="1"/>
</dbReference>
<dbReference type="InterPro" id="IPR036640">
    <property type="entry name" value="ABC1_TM_sf"/>
</dbReference>
<evidence type="ECO:0000256" key="7">
    <source>
        <dbReference type="ARBA" id="ARBA00022989"/>
    </source>
</evidence>
<dbReference type="FunFam" id="3.40.50.300:FF:000221">
    <property type="entry name" value="Multidrug ABC transporter ATP-binding protein"/>
    <property type="match status" value="1"/>
</dbReference>
<keyword evidence="2" id="KW-0813">Transport</keyword>
<dbReference type="RefSeq" id="WP_012107852.1">
    <property type="nucleotide sequence ID" value="NC_009712.1"/>
</dbReference>
<dbReference type="Pfam" id="PF00005">
    <property type="entry name" value="ABC_tran"/>
    <property type="match status" value="1"/>
</dbReference>
<evidence type="ECO:0000256" key="8">
    <source>
        <dbReference type="ARBA" id="ARBA00023136"/>
    </source>
</evidence>
<dbReference type="GO" id="GO:0016887">
    <property type="term" value="F:ATP hydrolysis activity"/>
    <property type="evidence" value="ECO:0007669"/>
    <property type="project" value="InterPro"/>
</dbReference>
<protein>
    <submittedName>
        <fullName evidence="12">ABC transporter related</fullName>
    </submittedName>
</protein>
<keyword evidence="8 9" id="KW-0472">Membrane</keyword>
<dbReference type="InterPro" id="IPR027417">
    <property type="entry name" value="P-loop_NTPase"/>
</dbReference>
<accession>A7IAN1</accession>
<dbReference type="InterPro" id="IPR017871">
    <property type="entry name" value="ABC_transporter-like_CS"/>
</dbReference>
<dbReference type="OrthoDB" id="121502at2157"/>
<dbReference type="PANTHER" id="PTHR43394">
    <property type="entry name" value="ATP-DEPENDENT PERMEASE MDL1, MITOCHONDRIAL"/>
    <property type="match status" value="1"/>
</dbReference>
<evidence type="ECO:0000256" key="3">
    <source>
        <dbReference type="ARBA" id="ARBA00022475"/>
    </source>
</evidence>
<dbReference type="AlphaFoldDB" id="A7IAN1"/>
<evidence type="ECO:0000256" key="1">
    <source>
        <dbReference type="ARBA" id="ARBA00004651"/>
    </source>
</evidence>
<keyword evidence="3" id="KW-1003">Cell membrane</keyword>
<reference evidence="13" key="1">
    <citation type="journal article" date="2015" name="Microbiology">
        <title>Genome of Methanoregula boonei 6A8 reveals adaptations to oligotrophic peatland environments.</title>
        <authorList>
            <person name="Braeuer S."/>
            <person name="Cadillo-Quiroz H."/>
            <person name="Kyrpides N."/>
            <person name="Woyke T."/>
            <person name="Goodwin L."/>
            <person name="Detter C."/>
            <person name="Podell S."/>
            <person name="Yavitt J.B."/>
            <person name="Zinder S.H."/>
        </authorList>
    </citation>
    <scope>NUCLEOTIDE SEQUENCE [LARGE SCALE GENOMIC DNA]</scope>
    <source>
        <strain evidence="13">DSM 21154 / JCM 14090 / 6A8</strain>
    </source>
</reference>
<comment type="subcellular location">
    <subcellularLocation>
        <location evidence="1">Cell membrane</location>
        <topology evidence="1">Multi-pass membrane protein</topology>
    </subcellularLocation>
</comment>
<keyword evidence="5" id="KW-0547">Nucleotide-binding</keyword>
<dbReference type="GeneID" id="5411010"/>
<dbReference type="SMART" id="SM00382">
    <property type="entry name" value="AAA"/>
    <property type="match status" value="1"/>
</dbReference>
<dbReference type="CDD" id="cd18548">
    <property type="entry name" value="ABC_6TM_Tm287_like"/>
    <property type="match status" value="1"/>
</dbReference>
<keyword evidence="6" id="KW-0067">ATP-binding</keyword>
<organism evidence="12 13">
    <name type="scientific">Methanoregula boonei (strain DSM 21154 / JCM 14090 / 6A8)</name>
    <dbReference type="NCBI Taxonomy" id="456442"/>
    <lineage>
        <taxon>Archaea</taxon>
        <taxon>Methanobacteriati</taxon>
        <taxon>Methanobacteriota</taxon>
        <taxon>Stenosarchaea group</taxon>
        <taxon>Methanomicrobia</taxon>
        <taxon>Methanomicrobiales</taxon>
        <taxon>Methanoregulaceae</taxon>
        <taxon>Methanoregula</taxon>
    </lineage>
</organism>
<keyword evidence="4 9" id="KW-0812">Transmembrane</keyword>
<feature type="domain" description="ABC transmembrane type-1" evidence="11">
    <location>
        <begin position="21"/>
        <end position="304"/>
    </location>
</feature>
<evidence type="ECO:0000256" key="4">
    <source>
        <dbReference type="ARBA" id="ARBA00022692"/>
    </source>
</evidence>
<dbReference type="InterPro" id="IPR003439">
    <property type="entry name" value="ABC_transporter-like_ATP-bd"/>
</dbReference>
<dbReference type="GO" id="GO:0015421">
    <property type="term" value="F:ABC-type oligopeptide transporter activity"/>
    <property type="evidence" value="ECO:0007669"/>
    <property type="project" value="TreeGrafter"/>
</dbReference>
<dbReference type="GO" id="GO:0005524">
    <property type="term" value="F:ATP binding"/>
    <property type="evidence" value="ECO:0007669"/>
    <property type="project" value="UniProtKB-KW"/>
</dbReference>
<evidence type="ECO:0000259" key="11">
    <source>
        <dbReference type="PROSITE" id="PS50929"/>
    </source>
</evidence>
<dbReference type="STRING" id="456442.Mboo_2278"/>
<evidence type="ECO:0000256" key="5">
    <source>
        <dbReference type="ARBA" id="ARBA00022741"/>
    </source>
</evidence>
<gene>
    <name evidence="12" type="ordered locus">Mboo_2278</name>
</gene>
<evidence type="ECO:0000256" key="6">
    <source>
        <dbReference type="ARBA" id="ARBA00022840"/>
    </source>
</evidence>
<dbReference type="InterPro" id="IPR011527">
    <property type="entry name" value="ABC1_TM_dom"/>
</dbReference>
<evidence type="ECO:0000256" key="9">
    <source>
        <dbReference type="SAM" id="Phobius"/>
    </source>
</evidence>
<dbReference type="InterPro" id="IPR039421">
    <property type="entry name" value="Type_1_exporter"/>
</dbReference>
<dbReference type="PROSITE" id="PS50929">
    <property type="entry name" value="ABC_TM1F"/>
    <property type="match status" value="1"/>
</dbReference>
<dbReference type="PROSITE" id="PS50893">
    <property type="entry name" value="ABC_TRANSPORTER_2"/>
    <property type="match status" value="1"/>
</dbReference>
<keyword evidence="7 9" id="KW-1133">Transmembrane helix</keyword>
<dbReference type="EMBL" id="CP000780">
    <property type="protein sequence ID" value="ABS56792.1"/>
    <property type="molecule type" value="Genomic_DNA"/>
</dbReference>
<evidence type="ECO:0000259" key="10">
    <source>
        <dbReference type="PROSITE" id="PS50893"/>
    </source>
</evidence>